<dbReference type="UniPathway" id="UPA00378"/>
<dbReference type="PANTHER" id="PTHR48438">
    <property type="entry name" value="ALPHA-(1,3)-FUCOSYLTRANSFERASE C-RELATED"/>
    <property type="match status" value="1"/>
</dbReference>
<comment type="similarity">
    <text evidence="3 12">Belongs to the glycosyltransferase 10 family.</text>
</comment>
<dbReference type="GO" id="GO:0008417">
    <property type="term" value="F:fucosyltransferase activity"/>
    <property type="evidence" value="ECO:0007669"/>
    <property type="project" value="InterPro"/>
</dbReference>
<keyword evidence="5 12" id="KW-0808">Transferase</keyword>
<accession>U5EV02</accession>
<evidence type="ECO:0000256" key="8">
    <source>
        <dbReference type="ARBA" id="ARBA00022989"/>
    </source>
</evidence>
<dbReference type="Pfam" id="PF17039">
    <property type="entry name" value="Glyco_tran_10_N"/>
    <property type="match status" value="1"/>
</dbReference>
<evidence type="ECO:0000256" key="4">
    <source>
        <dbReference type="ARBA" id="ARBA00022676"/>
    </source>
</evidence>
<evidence type="ECO:0000256" key="1">
    <source>
        <dbReference type="ARBA" id="ARBA00004447"/>
    </source>
</evidence>
<sequence length="406" mass="48437">MKINKKNILFGFLLFCINFVIISQLFDYYSAKNYVYQFVFVESVADNRLDINLDEIHKPDKTKVKSILLLTNYFGKRGWELPRVTNGYEYFTTSENCEFANCVITSNISYYDDISKYDAVVFHVTHAYRNLISHPIPRSYDQVYVAANMESPVNTDNPLRSLEYFFNWTMTYRMDSDVLWNYGDIVDLHTNQVVAPAHNPNWREIDFKNLQDKKMIEIVKNKRKSVAWFVSDCKTQSKREILVKNLQQYLDIDIYGRCGTKSCPYRHQKCNNMLTKDYKFYLSFENSLCKDYVTEKLFNILDQYVIPVVYGGADYRKFAPPHSYINANDFQSPEHLAKYLLYLTENQEEYLKYFWWKSHYKVVSKIRYCNLCKALHQSKEKKIMYADIKSWWYSNDECTNARKIKF</sequence>
<evidence type="ECO:0000256" key="10">
    <source>
        <dbReference type="ARBA" id="ARBA00023136"/>
    </source>
</evidence>
<keyword evidence="4 12" id="KW-0328">Glycosyltransferase</keyword>
<evidence type="ECO:0000313" key="15">
    <source>
        <dbReference type="EMBL" id="JAB56239.1"/>
    </source>
</evidence>
<dbReference type="InterPro" id="IPR031481">
    <property type="entry name" value="Glyco_tran_10_N"/>
</dbReference>
<organism evidence="15">
    <name type="scientific">Corethrella appendiculata</name>
    <dbReference type="NCBI Taxonomy" id="1370023"/>
    <lineage>
        <taxon>Eukaryota</taxon>
        <taxon>Metazoa</taxon>
        <taxon>Ecdysozoa</taxon>
        <taxon>Arthropoda</taxon>
        <taxon>Hexapoda</taxon>
        <taxon>Insecta</taxon>
        <taxon>Pterygota</taxon>
        <taxon>Neoptera</taxon>
        <taxon>Endopterygota</taxon>
        <taxon>Diptera</taxon>
        <taxon>Nematocera</taxon>
        <taxon>Culicoidea</taxon>
        <taxon>Chaoboridae</taxon>
        <taxon>Corethrella</taxon>
    </lineage>
</organism>
<keyword evidence="9 12" id="KW-0333">Golgi apparatus</keyword>
<dbReference type="EMBL" id="GANO01003632">
    <property type="protein sequence ID" value="JAB56239.1"/>
    <property type="molecule type" value="mRNA"/>
</dbReference>
<keyword evidence="11" id="KW-0325">Glycoprotein</keyword>
<comment type="pathway">
    <text evidence="2">Protein modification; protein glycosylation.</text>
</comment>
<evidence type="ECO:0000256" key="7">
    <source>
        <dbReference type="ARBA" id="ARBA00022968"/>
    </source>
</evidence>
<keyword evidence="6 12" id="KW-0812">Transmembrane</keyword>
<feature type="domain" description="Fucosyltransferase C-terminal" evidence="13">
    <location>
        <begin position="220"/>
        <end position="391"/>
    </location>
</feature>
<dbReference type="Gene3D" id="3.40.50.11660">
    <property type="entry name" value="Glycosyl transferase family 10, C-terminal domain"/>
    <property type="match status" value="1"/>
</dbReference>
<evidence type="ECO:0000256" key="9">
    <source>
        <dbReference type="ARBA" id="ARBA00023034"/>
    </source>
</evidence>
<evidence type="ECO:0000256" key="5">
    <source>
        <dbReference type="ARBA" id="ARBA00022679"/>
    </source>
</evidence>
<feature type="transmembrane region" description="Helical" evidence="12">
    <location>
        <begin position="7"/>
        <end position="26"/>
    </location>
</feature>
<dbReference type="PANTHER" id="PTHR48438:SF1">
    <property type="entry name" value="ALPHA-(1,3)-FUCOSYLTRANSFERASE C-RELATED"/>
    <property type="match status" value="1"/>
</dbReference>
<dbReference type="GO" id="GO:0032580">
    <property type="term" value="C:Golgi cisterna membrane"/>
    <property type="evidence" value="ECO:0007669"/>
    <property type="project" value="UniProtKB-SubCell"/>
</dbReference>
<evidence type="ECO:0000259" key="14">
    <source>
        <dbReference type="Pfam" id="PF17039"/>
    </source>
</evidence>
<dbReference type="SUPFAM" id="SSF53756">
    <property type="entry name" value="UDP-Glycosyltransferase/glycogen phosphorylase"/>
    <property type="match status" value="1"/>
</dbReference>
<evidence type="ECO:0000256" key="3">
    <source>
        <dbReference type="ARBA" id="ARBA00008919"/>
    </source>
</evidence>
<dbReference type="InterPro" id="IPR001503">
    <property type="entry name" value="Glyco_trans_10"/>
</dbReference>
<dbReference type="AlphaFoldDB" id="U5EV02"/>
<evidence type="ECO:0000256" key="11">
    <source>
        <dbReference type="ARBA" id="ARBA00023180"/>
    </source>
</evidence>
<keyword evidence="7" id="KW-0735">Signal-anchor</keyword>
<reference evidence="15" key="1">
    <citation type="journal article" date="2014" name="Insect Biochem. Mol. Biol.">
        <title>An insight into the sialome of the frog biting fly, Corethrella appendiculata.</title>
        <authorList>
            <person name="Ribeiro J.M.C."/>
            <person name="Chagas A.C."/>
            <person name="Pham V.M."/>
            <person name="Lounibos L.P."/>
            <person name="Calvo E."/>
        </authorList>
    </citation>
    <scope>NUCLEOTIDE SEQUENCE</scope>
    <source>
        <tissue evidence="15">Salivary glands</tissue>
    </source>
</reference>
<evidence type="ECO:0000256" key="6">
    <source>
        <dbReference type="ARBA" id="ARBA00022692"/>
    </source>
</evidence>
<feature type="domain" description="Fucosyltransferase N-terminal" evidence="14">
    <location>
        <begin position="64"/>
        <end position="183"/>
    </location>
</feature>
<dbReference type="InterPro" id="IPR055270">
    <property type="entry name" value="Glyco_tran_10_C"/>
</dbReference>
<dbReference type="FunFam" id="3.40.50.11660:FF:000006">
    <property type="entry name" value="Alpha-(1,3)-fucosyltransferase C"/>
    <property type="match status" value="1"/>
</dbReference>
<proteinExistence type="evidence at transcript level"/>
<dbReference type="InterPro" id="IPR038577">
    <property type="entry name" value="GT10-like_C_sf"/>
</dbReference>
<keyword evidence="10 12" id="KW-0472">Membrane</keyword>
<dbReference type="EC" id="2.4.1.-" evidence="12"/>
<evidence type="ECO:0000259" key="13">
    <source>
        <dbReference type="Pfam" id="PF00852"/>
    </source>
</evidence>
<keyword evidence="8 12" id="KW-1133">Transmembrane helix</keyword>
<comment type="subcellular location">
    <subcellularLocation>
        <location evidence="1 12">Golgi apparatus</location>
        <location evidence="1 12">Golgi stack membrane</location>
        <topology evidence="1 12">Single-pass type II membrane protein</topology>
    </subcellularLocation>
</comment>
<name>U5EV02_9DIPT</name>
<dbReference type="Pfam" id="PF00852">
    <property type="entry name" value="Glyco_transf_10"/>
    <property type="match status" value="1"/>
</dbReference>
<evidence type="ECO:0000256" key="2">
    <source>
        <dbReference type="ARBA" id="ARBA00004922"/>
    </source>
</evidence>
<evidence type="ECO:0000256" key="12">
    <source>
        <dbReference type="RuleBase" id="RU003832"/>
    </source>
</evidence>
<protein>
    <recommendedName>
        <fullName evidence="12">Fucosyltransferase</fullName>
        <ecNumber evidence="12">2.4.1.-</ecNumber>
    </recommendedName>
</protein>